<dbReference type="InterPro" id="IPR008764">
    <property type="entry name" value="Peptidase_U57"/>
</dbReference>
<dbReference type="KEGG" id="cpae:CPAST_c02450"/>
<dbReference type="Proteomes" id="UP000028042">
    <property type="component" value="Unassembled WGS sequence"/>
</dbReference>
<evidence type="ECO:0000313" key="5">
    <source>
        <dbReference type="Proteomes" id="UP000030905"/>
    </source>
</evidence>
<proteinExistence type="predicted"/>
<dbReference type="Proteomes" id="UP000030905">
    <property type="component" value="Chromosome"/>
</dbReference>
<dbReference type="AlphaFoldDB" id="A0A0H3J5Z3"/>
<dbReference type="GeneID" id="93072491"/>
<evidence type="ECO:0000256" key="1">
    <source>
        <dbReference type="SAM" id="MobiDB-lite"/>
    </source>
</evidence>
<dbReference type="EMBL" id="JPGY02000001">
    <property type="protein sequence ID" value="KRU13655.1"/>
    <property type="molecule type" value="Genomic_DNA"/>
</dbReference>
<dbReference type="RefSeq" id="WP_003440652.1">
    <property type="nucleotide sequence ID" value="NZ_ANZB01000001.1"/>
</dbReference>
<reference evidence="3 4" key="3">
    <citation type="journal article" name="Genome Announc.">
        <title>Improved Draft Genome Sequence of Clostridium pasteurianum Strain ATCC 6013 (DSM 525) Using a Hybrid Next-Generation Sequencing Approach.</title>
        <authorList>
            <person name="Pyne M.E."/>
            <person name="Utturkar S."/>
            <person name="Brown S.D."/>
            <person name="Moo-Young M."/>
            <person name="Chung D.A."/>
            <person name="Chou C.P."/>
        </authorList>
    </citation>
    <scope>NUCLEOTIDE SEQUENCE [LARGE SCALE GENOMIC DNA]</scope>
    <source>
        <strain evidence="3 4">ATCC 6013</strain>
    </source>
</reference>
<dbReference type="EMBL" id="CP009268">
    <property type="protein sequence ID" value="AJA50333.1"/>
    <property type="molecule type" value="Genomic_DNA"/>
</dbReference>
<feature type="region of interest" description="Disordered" evidence="1">
    <location>
        <begin position="81"/>
        <end position="113"/>
    </location>
</feature>
<organism evidence="2 5">
    <name type="scientific">Clostridium pasteurianum DSM 525 = ATCC 6013</name>
    <dbReference type="NCBI Taxonomy" id="1262449"/>
    <lineage>
        <taxon>Bacteria</taxon>
        <taxon>Bacillati</taxon>
        <taxon>Bacillota</taxon>
        <taxon>Clostridia</taxon>
        <taxon>Eubacteriales</taxon>
        <taxon>Clostridiaceae</taxon>
        <taxon>Clostridium</taxon>
    </lineage>
</organism>
<evidence type="ECO:0000313" key="3">
    <source>
        <dbReference type="EMBL" id="KRU13655.1"/>
    </source>
</evidence>
<dbReference type="PIRSF" id="PIRSF011575">
    <property type="entry name" value="YabG"/>
    <property type="match status" value="1"/>
</dbReference>
<protein>
    <submittedName>
        <fullName evidence="3">Sporulation peptidase YabG</fullName>
    </submittedName>
    <submittedName>
        <fullName evidence="2">Sporulation peptidase family protein</fullName>
    </submittedName>
</protein>
<dbReference type="eggNOG" id="ENOG502Z7P7">
    <property type="taxonomic scope" value="Bacteria"/>
</dbReference>
<sequence length="326" mass="36840">MKIGDIVVRKSYDKDVTFKIIDIKDTDKGTMYVLNGVNLRIVADSPLEDLEQVDEDNIGLSDVVFNKKVNESIKNIIESRRNNRKTGKYKNHKKKKREKSYRESKDTSSSRQTALAEIYPRDLKKIKITQVENSDSMIFSRPGKILHVDGDPNYLDVCIKVYKQLSINAIGKVISESEQPSKIVDIVKEVKPDIVVITGHDGVAKGVKDYFDLNNYRNSKYFVDSVARLRDYEPNYDDLVIYAGACQSFYEAILDAGANYASSPERVLIHCLDPVFVCQKVAYTNINDIVNIREVVSNTITGAKGVGGLQTRGKCREGYPRSAFFK</sequence>
<dbReference type="PATRIC" id="fig|1262449.3.peg.134"/>
<gene>
    <name evidence="2" type="ORF">CLPA_c02450</name>
    <name evidence="3" type="ORF">CP6013_02903</name>
</gene>
<accession>A0A0H3J5Z3</accession>
<name>A0A0H3J5Z3_CLOPA</name>
<dbReference type="Pfam" id="PF05582">
    <property type="entry name" value="Peptidase_U57"/>
    <property type="match status" value="1"/>
</dbReference>
<evidence type="ECO:0000313" key="2">
    <source>
        <dbReference type="EMBL" id="AJA50333.1"/>
    </source>
</evidence>
<reference evidence="2 5" key="1">
    <citation type="journal article" date="2015" name="Genome Announc.">
        <title>Complete Genome Sequence of the Nitrogen-Fixing and Solvent-Producing Clostridium pasteurianum DSM 525.</title>
        <authorList>
            <person name="Poehlein A."/>
            <person name="Grosse-Honebrink A."/>
            <person name="Zhang Y."/>
            <person name="Minton N.P."/>
            <person name="Daniel R."/>
        </authorList>
    </citation>
    <scope>NUCLEOTIDE SEQUENCE [LARGE SCALE GENOMIC DNA]</scope>
    <source>
        <strain evidence="2">DSM 525</strain>
        <strain evidence="5">DSM 525 / ATCC 6013</strain>
    </source>
</reference>
<reference evidence="3" key="2">
    <citation type="submission" date="2015-10" db="EMBL/GenBank/DDBJ databases">
        <title>Improved Draft Genome Sequence of Clostridium pasteurianum Strain ATCC 6013 (DSM 525) Using a Hybrid Next-Generation Sequencing Approach.</title>
        <authorList>
            <person name="Pyne M.E."/>
            <person name="Utturkar S.M."/>
            <person name="Brown S.D."/>
            <person name="Moo-Young M."/>
            <person name="Chung D.A."/>
            <person name="Chou P.C."/>
        </authorList>
    </citation>
    <scope>NUCLEOTIDE SEQUENCE</scope>
    <source>
        <strain evidence="3">ATCC 6013</strain>
    </source>
</reference>
<keyword evidence="5" id="KW-1185">Reference proteome</keyword>
<dbReference type="NCBIfam" id="TIGR02855">
    <property type="entry name" value="spore_yabG"/>
    <property type="match status" value="1"/>
</dbReference>
<evidence type="ECO:0000313" key="4">
    <source>
        <dbReference type="Proteomes" id="UP000028042"/>
    </source>
</evidence>
<feature type="compositionally biased region" description="Basic residues" evidence="1">
    <location>
        <begin position="82"/>
        <end position="99"/>
    </location>
</feature>
<dbReference type="KEGG" id="cpat:CLPA_c02450"/>